<keyword evidence="3" id="KW-1185">Reference proteome</keyword>
<sequence length="170" mass="19045">MRPVDSDSVIDDDDDGGAPLGYAAENGNPEIVQQQSESSRDIPTDPLWRVALNGDKDVMCHLFGYGSYMYEAARDRTLFEASKNRQYEVVEIPIRRGARLGFRDTAGMTALHHAAYDGHLEIAKSHFASHRKAVMQSSLDSWSRWVQTSTMKTSLDAQRLTMPPRTAMPK</sequence>
<dbReference type="InterPro" id="IPR002110">
    <property type="entry name" value="Ankyrin_rpt"/>
</dbReference>
<dbReference type="AlphaFoldDB" id="A0AAE0ID13"/>
<proteinExistence type="predicted"/>
<evidence type="ECO:0000256" key="1">
    <source>
        <dbReference type="SAM" id="MobiDB-lite"/>
    </source>
</evidence>
<name>A0AAE0ID13_9PEZI</name>
<gene>
    <name evidence="2" type="ORF">B0H66DRAFT_555130</name>
</gene>
<dbReference type="InterPro" id="IPR036770">
    <property type="entry name" value="Ankyrin_rpt-contain_sf"/>
</dbReference>
<reference evidence="2" key="2">
    <citation type="submission" date="2023-06" db="EMBL/GenBank/DDBJ databases">
        <authorList>
            <consortium name="Lawrence Berkeley National Laboratory"/>
            <person name="Haridas S."/>
            <person name="Hensen N."/>
            <person name="Bonometti L."/>
            <person name="Westerberg I."/>
            <person name="Brannstrom I.O."/>
            <person name="Guillou S."/>
            <person name="Cros-Aarteil S."/>
            <person name="Calhoun S."/>
            <person name="Kuo A."/>
            <person name="Mondo S."/>
            <person name="Pangilinan J."/>
            <person name="Riley R."/>
            <person name="Labutti K."/>
            <person name="Andreopoulos B."/>
            <person name="Lipzen A."/>
            <person name="Chen C."/>
            <person name="Yanf M."/>
            <person name="Daum C."/>
            <person name="Ng V."/>
            <person name="Clum A."/>
            <person name="Steindorff A."/>
            <person name="Ohm R."/>
            <person name="Martin F."/>
            <person name="Silar P."/>
            <person name="Natvig D."/>
            <person name="Lalanne C."/>
            <person name="Gautier V."/>
            <person name="Ament-Velasquez S.L."/>
            <person name="Kruys A."/>
            <person name="Hutchinson M.I."/>
            <person name="Powell A.J."/>
            <person name="Barry K."/>
            <person name="Miller A.N."/>
            <person name="Grigoriev I.V."/>
            <person name="Debuchy R."/>
            <person name="Gladieux P."/>
            <person name="Thoren M.H."/>
            <person name="Johannesson H."/>
        </authorList>
    </citation>
    <scope>NUCLEOTIDE SEQUENCE</scope>
    <source>
        <strain evidence="2">CBS 118394</strain>
    </source>
</reference>
<protein>
    <recommendedName>
        <fullName evidence="4">Ankyrin repeat protein</fullName>
    </recommendedName>
</protein>
<dbReference type="SUPFAM" id="SSF48403">
    <property type="entry name" value="Ankyrin repeat"/>
    <property type="match status" value="1"/>
</dbReference>
<dbReference type="EMBL" id="JAUEDM010000003">
    <property type="protein sequence ID" value="KAK3322739.1"/>
    <property type="molecule type" value="Genomic_DNA"/>
</dbReference>
<feature type="region of interest" description="Disordered" evidence="1">
    <location>
        <begin position="1"/>
        <end position="44"/>
    </location>
</feature>
<organism evidence="2 3">
    <name type="scientific">Apodospora peruviana</name>
    <dbReference type="NCBI Taxonomy" id="516989"/>
    <lineage>
        <taxon>Eukaryota</taxon>
        <taxon>Fungi</taxon>
        <taxon>Dikarya</taxon>
        <taxon>Ascomycota</taxon>
        <taxon>Pezizomycotina</taxon>
        <taxon>Sordariomycetes</taxon>
        <taxon>Sordariomycetidae</taxon>
        <taxon>Sordariales</taxon>
        <taxon>Lasiosphaeriaceae</taxon>
        <taxon>Apodospora</taxon>
    </lineage>
</organism>
<evidence type="ECO:0000313" key="2">
    <source>
        <dbReference type="EMBL" id="KAK3322739.1"/>
    </source>
</evidence>
<reference evidence="2" key="1">
    <citation type="journal article" date="2023" name="Mol. Phylogenet. Evol.">
        <title>Genome-scale phylogeny and comparative genomics of the fungal order Sordariales.</title>
        <authorList>
            <person name="Hensen N."/>
            <person name="Bonometti L."/>
            <person name="Westerberg I."/>
            <person name="Brannstrom I.O."/>
            <person name="Guillou S."/>
            <person name="Cros-Aarteil S."/>
            <person name="Calhoun S."/>
            <person name="Haridas S."/>
            <person name="Kuo A."/>
            <person name="Mondo S."/>
            <person name="Pangilinan J."/>
            <person name="Riley R."/>
            <person name="LaButti K."/>
            <person name="Andreopoulos B."/>
            <person name="Lipzen A."/>
            <person name="Chen C."/>
            <person name="Yan M."/>
            <person name="Daum C."/>
            <person name="Ng V."/>
            <person name="Clum A."/>
            <person name="Steindorff A."/>
            <person name="Ohm R.A."/>
            <person name="Martin F."/>
            <person name="Silar P."/>
            <person name="Natvig D.O."/>
            <person name="Lalanne C."/>
            <person name="Gautier V."/>
            <person name="Ament-Velasquez S.L."/>
            <person name="Kruys A."/>
            <person name="Hutchinson M.I."/>
            <person name="Powell A.J."/>
            <person name="Barry K."/>
            <person name="Miller A.N."/>
            <person name="Grigoriev I.V."/>
            <person name="Debuchy R."/>
            <person name="Gladieux P."/>
            <person name="Hiltunen Thoren M."/>
            <person name="Johannesson H."/>
        </authorList>
    </citation>
    <scope>NUCLEOTIDE SEQUENCE</scope>
    <source>
        <strain evidence="2">CBS 118394</strain>
    </source>
</reference>
<dbReference type="Gene3D" id="1.25.40.20">
    <property type="entry name" value="Ankyrin repeat-containing domain"/>
    <property type="match status" value="1"/>
</dbReference>
<dbReference type="Pfam" id="PF12796">
    <property type="entry name" value="Ank_2"/>
    <property type="match status" value="1"/>
</dbReference>
<dbReference type="Proteomes" id="UP001283341">
    <property type="component" value="Unassembled WGS sequence"/>
</dbReference>
<evidence type="ECO:0000313" key="3">
    <source>
        <dbReference type="Proteomes" id="UP001283341"/>
    </source>
</evidence>
<comment type="caution">
    <text evidence="2">The sequence shown here is derived from an EMBL/GenBank/DDBJ whole genome shotgun (WGS) entry which is preliminary data.</text>
</comment>
<accession>A0AAE0ID13</accession>
<evidence type="ECO:0008006" key="4">
    <source>
        <dbReference type="Google" id="ProtNLM"/>
    </source>
</evidence>